<feature type="region of interest" description="Disordered" evidence="1">
    <location>
        <begin position="745"/>
        <end position="785"/>
    </location>
</feature>
<feature type="compositionally biased region" description="Low complexity" evidence="1">
    <location>
        <begin position="409"/>
        <end position="419"/>
    </location>
</feature>
<feature type="compositionally biased region" description="Polar residues" evidence="1">
    <location>
        <begin position="210"/>
        <end position="245"/>
    </location>
</feature>
<feature type="compositionally biased region" description="Low complexity" evidence="1">
    <location>
        <begin position="77"/>
        <end position="99"/>
    </location>
</feature>
<feature type="compositionally biased region" description="Polar residues" evidence="1">
    <location>
        <begin position="9"/>
        <end position="21"/>
    </location>
</feature>
<dbReference type="OrthoDB" id="3550599at2759"/>
<protein>
    <submittedName>
        <fullName evidence="2">Uncharacterized protein</fullName>
    </submittedName>
</protein>
<feature type="compositionally biased region" description="Polar residues" evidence="1">
    <location>
        <begin position="327"/>
        <end position="337"/>
    </location>
</feature>
<feature type="region of interest" description="Disordered" evidence="1">
    <location>
        <begin position="674"/>
        <end position="697"/>
    </location>
</feature>
<feature type="region of interest" description="Disordered" evidence="1">
    <location>
        <begin position="326"/>
        <end position="463"/>
    </location>
</feature>
<feature type="compositionally biased region" description="Polar residues" evidence="1">
    <location>
        <begin position="365"/>
        <end position="385"/>
    </location>
</feature>
<feature type="compositionally biased region" description="Basic residues" evidence="1">
    <location>
        <begin position="168"/>
        <end position="179"/>
    </location>
</feature>
<comment type="caution">
    <text evidence="2">The sequence shown here is derived from an EMBL/GenBank/DDBJ whole genome shotgun (WGS) entry which is preliminary data.</text>
</comment>
<dbReference type="Proteomes" id="UP000754883">
    <property type="component" value="Unassembled WGS sequence"/>
</dbReference>
<feature type="compositionally biased region" description="Polar residues" evidence="1">
    <location>
        <begin position="261"/>
        <end position="297"/>
    </location>
</feature>
<accession>A0A9N9UUE4</accession>
<feature type="compositionally biased region" description="Basic and acidic residues" evidence="1">
    <location>
        <begin position="759"/>
        <end position="780"/>
    </location>
</feature>
<feature type="compositionally biased region" description="Polar residues" evidence="1">
    <location>
        <begin position="36"/>
        <end position="48"/>
    </location>
</feature>
<dbReference type="AlphaFoldDB" id="A0A9N9UUE4"/>
<evidence type="ECO:0000313" key="3">
    <source>
        <dbReference type="Proteomes" id="UP000754883"/>
    </source>
</evidence>
<reference evidence="3" key="1">
    <citation type="submission" date="2019-06" db="EMBL/GenBank/DDBJ databases">
        <authorList>
            <person name="Broberg M."/>
        </authorList>
    </citation>
    <scope>NUCLEOTIDE SEQUENCE [LARGE SCALE GENOMIC DNA]</scope>
</reference>
<evidence type="ECO:0000256" key="1">
    <source>
        <dbReference type="SAM" id="MobiDB-lite"/>
    </source>
</evidence>
<reference evidence="2 3" key="2">
    <citation type="submission" date="2021-10" db="EMBL/GenBank/DDBJ databases">
        <authorList>
            <person name="Piombo E."/>
        </authorList>
    </citation>
    <scope>NUCLEOTIDE SEQUENCE [LARGE SCALE GENOMIC DNA]</scope>
</reference>
<sequence>MLEHAGYSQAPSPGTSFSGVTPNGAPNAHYYLNSGKAASQQQNATPNNHHPRPNGTGMHSNGIGGVNNGVNASFNPGASTTTTTTNSNSTTSHANGTSNKGSADPGAGGGSITVTVTATTTTTTTATATATTNANSNSHTHPHAYAAMTPNSAHHHQHTPNSSASSAKKVKTKRTKRPFAPHSVSASRPGPEKTPSAGSSPVTCRHEFNSPKSASHQENPPAKSQPNSAGWNSVKRSVSCASPSVANVGRSPNPGLKEQQRSSSITIDTGNSNGNPVNGSLPTGVSQSSEPATASGNYGQGPPTDAVPVVTAYGVLYKDLVRVTAPRPQNGQANSGPVMNGFHNEFSASPSPSLLRSDSEEAKSKTSNNGTTPTPAASKQRTIKPSSLRKDNRALKSTPTSVQAIEMRSSSSTPKSQSSARPTTYQESTPGSGYTSATNLDSENGVPNGTLGKRKQADPIGSGKDAVTTLKSLGTLKNPTTIKKFTINGRSHTAVLVTSRHSVMLPNGYTINPQSPVVIVDDNDGTSSASPVLTLNKDDQANSASPVNLYEDGNAGSASPVVMMDLDESVGSAGSVIMVDGDTDTPRPVVMTNGDNEPGPVTQALLVNGDGAGPANQNVTVHGVDEARPITPVPVLTNGFAHLAASRPRLRVNREKKAFDSDAFDALIYAQPGASSPPKGVSAFGHSNKGSNRSQFDDRLYLHRDPAIQGMHERSEEWYRRKLALRPPGARKKWFGRVRERQRWLKSQQDKLSPPSDNGLRERGPKRKDPEPWTHQRSLDFGDVPEDDLPSYVKENPAWLKFCGRLRDARTRKDVVDSTVQHRERVKQQVEVEKRPPLTRKEIAQRQLASKFMRQTEEFYNSMKQA</sequence>
<feature type="compositionally biased region" description="Polar residues" evidence="1">
    <location>
        <begin position="420"/>
        <end position="447"/>
    </location>
</feature>
<feature type="region of interest" description="Disordered" evidence="1">
    <location>
        <begin position="151"/>
        <end position="305"/>
    </location>
</feature>
<feature type="region of interest" description="Disordered" evidence="1">
    <location>
        <begin position="1"/>
        <end position="113"/>
    </location>
</feature>
<keyword evidence="3" id="KW-1185">Reference proteome</keyword>
<gene>
    <name evidence="2" type="ORF">CBYS24578_00002526</name>
</gene>
<evidence type="ECO:0000313" key="2">
    <source>
        <dbReference type="EMBL" id="CAG9999600.1"/>
    </source>
</evidence>
<proteinExistence type="predicted"/>
<organism evidence="2 3">
    <name type="scientific">Clonostachys byssicola</name>
    <dbReference type="NCBI Taxonomy" id="160290"/>
    <lineage>
        <taxon>Eukaryota</taxon>
        <taxon>Fungi</taxon>
        <taxon>Dikarya</taxon>
        <taxon>Ascomycota</taxon>
        <taxon>Pezizomycotina</taxon>
        <taxon>Sordariomycetes</taxon>
        <taxon>Hypocreomycetidae</taxon>
        <taxon>Hypocreales</taxon>
        <taxon>Bionectriaceae</taxon>
        <taxon>Clonostachys</taxon>
    </lineage>
</organism>
<feature type="compositionally biased region" description="Polar residues" evidence="1">
    <location>
        <begin position="346"/>
        <end position="356"/>
    </location>
</feature>
<dbReference type="EMBL" id="CABFNO020001553">
    <property type="protein sequence ID" value="CAG9999600.1"/>
    <property type="molecule type" value="Genomic_DNA"/>
</dbReference>
<name>A0A9N9UUE4_9HYPO</name>